<proteinExistence type="inferred from homology"/>
<dbReference type="OrthoDB" id="3225986at2"/>
<sequence length="516" mass="55049">MKAKRQRRLPKLVAAIGVSALALTGCAEGVTTDEQTGGDGAAEQNLVIGVTTDINSLNPWTATQYQAVDVLTQMYGSLVEFDAELNPGPGLAESWEVSEDGLTVTFKLREGVTFSDGSEFDAEDVIASYETIQDPETAAVSAANLASIDAMEATDPHTLEMTLTQPDAALFSKLSSLGTAIMPSDVDLADVENNPVGTGGFTLQDRSPNQSVTLAANPDYWYGAPALETIEFRVIPDQSAVVSALQAGNVQMAVFDDATVASTVGGEITVEETARLDMHVLQLNSEREPMNDVNVRLAISCAIDREGVLESAAMGEGEVIGPITSPSFKSDPTDRPCPERDVEQAKQYLADAGYEDGLSLKMIAMQDGYSTAIAEAQTIQSQLAEAGIEVELEPLESGTYVDRWIATDFDMAVALNGASADPDATYGRYFTSTGNLNDVAAFSTDELDALFLEGRSESDPEARKEIYAEISGYLEDQAPWIWLFTGYNYTAMAPQVQGFEPLVSGSLLGLRDASIG</sequence>
<feature type="domain" description="Solute-binding protein family 5" evidence="7">
    <location>
        <begin position="87"/>
        <end position="435"/>
    </location>
</feature>
<evidence type="ECO:0000313" key="9">
    <source>
        <dbReference type="Proteomes" id="UP000195787"/>
    </source>
</evidence>
<gene>
    <name evidence="8" type="ORF">CZ674_07730</name>
</gene>
<dbReference type="Gene3D" id="3.10.105.10">
    <property type="entry name" value="Dipeptide-binding Protein, Domain 3"/>
    <property type="match status" value="1"/>
</dbReference>
<protein>
    <submittedName>
        <fullName evidence="8">Dipeptide-binding ABC transporter, periplasmic substrate-binding component (TC 3.A.1.5.2)</fullName>
    </submittedName>
</protein>
<dbReference type="Gene3D" id="3.40.190.10">
    <property type="entry name" value="Periplasmic binding protein-like II"/>
    <property type="match status" value="1"/>
</dbReference>
<dbReference type="GeneID" id="303173105"/>
<dbReference type="InterPro" id="IPR000914">
    <property type="entry name" value="SBP_5_dom"/>
</dbReference>
<dbReference type="Pfam" id="PF00496">
    <property type="entry name" value="SBP_bac_5"/>
    <property type="match status" value="1"/>
</dbReference>
<dbReference type="PANTHER" id="PTHR30290">
    <property type="entry name" value="PERIPLASMIC BINDING COMPONENT OF ABC TRANSPORTER"/>
    <property type="match status" value="1"/>
</dbReference>
<dbReference type="GO" id="GO:1904680">
    <property type="term" value="F:peptide transmembrane transporter activity"/>
    <property type="evidence" value="ECO:0007669"/>
    <property type="project" value="TreeGrafter"/>
</dbReference>
<evidence type="ECO:0000256" key="6">
    <source>
        <dbReference type="SAM" id="SignalP"/>
    </source>
</evidence>
<dbReference type="AlphaFoldDB" id="A0A1R4FZX3"/>
<dbReference type="InterPro" id="IPR030678">
    <property type="entry name" value="Peptide/Ni-bd"/>
</dbReference>
<dbReference type="GO" id="GO:0030313">
    <property type="term" value="C:cell envelope"/>
    <property type="evidence" value="ECO:0007669"/>
    <property type="project" value="UniProtKB-SubCell"/>
</dbReference>
<comment type="subcellular location">
    <subcellularLocation>
        <location evidence="1">Cell envelope</location>
    </subcellularLocation>
</comment>
<dbReference type="InterPro" id="IPR039424">
    <property type="entry name" value="SBP_5"/>
</dbReference>
<evidence type="ECO:0000259" key="7">
    <source>
        <dbReference type="Pfam" id="PF00496"/>
    </source>
</evidence>
<dbReference type="RefSeq" id="WP_086991975.1">
    <property type="nucleotide sequence ID" value="NZ_FUHU01000035.1"/>
</dbReference>
<evidence type="ECO:0000256" key="3">
    <source>
        <dbReference type="ARBA" id="ARBA00022448"/>
    </source>
</evidence>
<dbReference type="SUPFAM" id="SSF53850">
    <property type="entry name" value="Periplasmic binding protein-like II"/>
    <property type="match status" value="1"/>
</dbReference>
<organism evidence="8 9">
    <name type="scientific">Agrococcus casei LMG 22410</name>
    <dbReference type="NCBI Taxonomy" id="1255656"/>
    <lineage>
        <taxon>Bacteria</taxon>
        <taxon>Bacillati</taxon>
        <taxon>Actinomycetota</taxon>
        <taxon>Actinomycetes</taxon>
        <taxon>Micrococcales</taxon>
        <taxon>Microbacteriaceae</taxon>
        <taxon>Agrococcus</taxon>
    </lineage>
</organism>
<comment type="similarity">
    <text evidence="2">Belongs to the bacterial solute-binding protein 5 family.</text>
</comment>
<feature type="region of interest" description="Disordered" evidence="5">
    <location>
        <begin position="320"/>
        <end position="339"/>
    </location>
</feature>
<dbReference type="Gene3D" id="3.90.76.10">
    <property type="entry name" value="Dipeptide-binding Protein, Domain 1"/>
    <property type="match status" value="1"/>
</dbReference>
<keyword evidence="4 6" id="KW-0732">Signal</keyword>
<keyword evidence="3" id="KW-0813">Transport</keyword>
<name>A0A1R4FZX3_9MICO</name>
<evidence type="ECO:0000256" key="1">
    <source>
        <dbReference type="ARBA" id="ARBA00004196"/>
    </source>
</evidence>
<dbReference type="GO" id="GO:0042597">
    <property type="term" value="C:periplasmic space"/>
    <property type="evidence" value="ECO:0007669"/>
    <property type="project" value="UniProtKB-ARBA"/>
</dbReference>
<evidence type="ECO:0000256" key="4">
    <source>
        <dbReference type="ARBA" id="ARBA00022729"/>
    </source>
</evidence>
<dbReference type="GO" id="GO:0043190">
    <property type="term" value="C:ATP-binding cassette (ABC) transporter complex"/>
    <property type="evidence" value="ECO:0007669"/>
    <property type="project" value="InterPro"/>
</dbReference>
<dbReference type="EMBL" id="FUHU01000035">
    <property type="protein sequence ID" value="SJM61469.1"/>
    <property type="molecule type" value="Genomic_DNA"/>
</dbReference>
<dbReference type="Proteomes" id="UP000195787">
    <property type="component" value="Unassembled WGS sequence"/>
</dbReference>
<accession>A0A1R4FZX3</accession>
<feature type="chain" id="PRO_5038991359" evidence="6">
    <location>
        <begin position="28"/>
        <end position="516"/>
    </location>
</feature>
<feature type="signal peptide" evidence="6">
    <location>
        <begin position="1"/>
        <end position="27"/>
    </location>
</feature>
<dbReference type="PANTHER" id="PTHR30290:SF10">
    <property type="entry name" value="PERIPLASMIC OLIGOPEPTIDE-BINDING PROTEIN-RELATED"/>
    <property type="match status" value="1"/>
</dbReference>
<evidence type="ECO:0000256" key="5">
    <source>
        <dbReference type="SAM" id="MobiDB-lite"/>
    </source>
</evidence>
<dbReference type="GO" id="GO:0015833">
    <property type="term" value="P:peptide transport"/>
    <property type="evidence" value="ECO:0007669"/>
    <property type="project" value="TreeGrafter"/>
</dbReference>
<keyword evidence="9" id="KW-1185">Reference proteome</keyword>
<reference evidence="8 9" key="1">
    <citation type="submission" date="2017-02" db="EMBL/GenBank/DDBJ databases">
        <authorList>
            <person name="Peterson S.W."/>
        </authorList>
    </citation>
    <scope>NUCLEOTIDE SEQUENCE [LARGE SCALE GENOMIC DNA]</scope>
    <source>
        <strain evidence="8 9">LMG 22410</strain>
    </source>
</reference>
<evidence type="ECO:0000256" key="2">
    <source>
        <dbReference type="ARBA" id="ARBA00005695"/>
    </source>
</evidence>
<evidence type="ECO:0000313" key="8">
    <source>
        <dbReference type="EMBL" id="SJM61469.1"/>
    </source>
</evidence>
<dbReference type="PIRSF" id="PIRSF002741">
    <property type="entry name" value="MppA"/>
    <property type="match status" value="1"/>
</dbReference>
<dbReference type="PROSITE" id="PS51257">
    <property type="entry name" value="PROKAR_LIPOPROTEIN"/>
    <property type="match status" value="1"/>
</dbReference>